<dbReference type="InterPro" id="IPR036872">
    <property type="entry name" value="CH_dom_sf"/>
</dbReference>
<evidence type="ECO:0000256" key="6">
    <source>
        <dbReference type="PROSITE-ProRule" id="PRU00192"/>
    </source>
</evidence>
<evidence type="ECO:0000256" key="4">
    <source>
        <dbReference type="ARBA" id="ARBA00022737"/>
    </source>
</evidence>
<dbReference type="InterPro" id="IPR036860">
    <property type="entry name" value="SH2_dom_sf"/>
</dbReference>
<evidence type="ECO:0000256" key="2">
    <source>
        <dbReference type="ARBA" id="ARBA00022553"/>
    </source>
</evidence>
<evidence type="ECO:0000313" key="13">
    <source>
        <dbReference type="Proteomes" id="UP000694701"/>
    </source>
</evidence>
<dbReference type="GO" id="GO:0005886">
    <property type="term" value="C:plasma membrane"/>
    <property type="evidence" value="ECO:0007669"/>
    <property type="project" value="TreeGrafter"/>
</dbReference>
<dbReference type="SUPFAM" id="SSF48065">
    <property type="entry name" value="DBL homology domain (DH-domain)"/>
    <property type="match status" value="1"/>
</dbReference>
<keyword evidence="2" id="KW-0597">Phosphoprotein</keyword>
<dbReference type="Gene3D" id="3.30.60.20">
    <property type="match status" value="1"/>
</dbReference>
<evidence type="ECO:0000259" key="8">
    <source>
        <dbReference type="PROSITE" id="PS50003"/>
    </source>
</evidence>
<dbReference type="SMART" id="SM00109">
    <property type="entry name" value="C1"/>
    <property type="match status" value="1"/>
</dbReference>
<dbReference type="InterPro" id="IPR001452">
    <property type="entry name" value="SH3_domain"/>
</dbReference>
<dbReference type="InterPro" id="IPR037832">
    <property type="entry name" value="PH_Vav"/>
</dbReference>
<evidence type="ECO:0000259" key="7">
    <source>
        <dbReference type="PROSITE" id="PS50002"/>
    </source>
</evidence>
<dbReference type="InterPro" id="IPR001715">
    <property type="entry name" value="CH_dom"/>
</dbReference>
<dbReference type="InterPro" id="IPR055251">
    <property type="entry name" value="SOS1_NGEF_PH"/>
</dbReference>
<dbReference type="PROSITE" id="PS50002">
    <property type="entry name" value="SH3"/>
    <property type="match status" value="2"/>
</dbReference>
<dbReference type="SUPFAM" id="SSF47576">
    <property type="entry name" value="Calponin-homology domain, CH-domain"/>
    <property type="match status" value="1"/>
</dbReference>
<sequence length="822" mass="94782">MEHWRQCALWLINCKVLPPNHRVTWESAQVFDLAQTLRDGVLLCQLLNNLRPLSINLRQINLRPQMSQVRDSLHEVMDTLSKLSHTHIAQQTGIRSSKCCWSVCLSENGVEDEEDLYDCVYDDDEGGEVYEDLMKVELVQPQKQAETDIRSCCLMEIKQTEEKYTETLDSIEKFFMKPLGQSLSSVEIEKVFINIPDLVKVHTSLLREVQDSVLMHNANNLFQIFINYKERLVLYGKYCSQVESAIASLDDICKNREDVRQMLELCSKRANNGKFTLRDLLVVPMQRVLKYHLLLQELVKHTHDATDKSNLRQALDAMKDLAQYVNEVKRDIETLRDIDQYQKSIENLNQSLRNYGRPKGDSEVRVASVDKRAKQDRHIFLFDAAVIVCKRRGDNYEMKEVIDLHSFKITNNPTSDRENRKWCHGFYLTHNQGQNGFEFFFKTKEVKKKWLEQFGMALSNICPESGKSNFHEFRMHTFETTTSCSSCKMLLRGVFYQGYRCSKCGAGAHKECLGRTGSWYITPSKSSPSQFSLPKMMVIRNYYGVPSSLCGPPLNIQVGDVIEVIEANIRSCWWKGRVLATKEVGFFPSDAVKPCPCVSTNTRLYYNSSPLTSDLSFRFAGPMERLQAEEALLNRTSSTYLVRHRSREFNEYSYRIRSYIYFLFSLLMAVDIYPFMRTDNMLSICVCLMQELIEYYKHHSLREGFRTLDTTLQFAFREPENGANTPLLCGLSFLTPAGYSFVPPSTAPFWSVFTPKVMGVAIARYDFSSRDTRELSLQEGDVVKIYSKTGANGWWRGEVNGRVSVFVDVIGCKLAYVMLHII</sequence>
<dbReference type="SUPFAM" id="SSF50729">
    <property type="entry name" value="PH domain-like"/>
    <property type="match status" value="1"/>
</dbReference>
<dbReference type="GO" id="GO:0016477">
    <property type="term" value="P:cell migration"/>
    <property type="evidence" value="ECO:0007669"/>
    <property type="project" value="TreeGrafter"/>
</dbReference>
<dbReference type="PROSITE" id="PS50021">
    <property type="entry name" value="CH"/>
    <property type="match status" value="1"/>
</dbReference>
<dbReference type="Pfam" id="PF07653">
    <property type="entry name" value="SH3_2"/>
    <property type="match status" value="1"/>
</dbReference>
<evidence type="ECO:0000259" key="11">
    <source>
        <dbReference type="PROSITE" id="PS50081"/>
    </source>
</evidence>
<dbReference type="PROSITE" id="PS50010">
    <property type="entry name" value="DH_2"/>
    <property type="match status" value="1"/>
</dbReference>
<evidence type="ECO:0000256" key="3">
    <source>
        <dbReference type="ARBA" id="ARBA00022658"/>
    </source>
</evidence>
<keyword evidence="3" id="KW-0344">Guanine-nucleotide releasing factor</keyword>
<dbReference type="InterPro" id="IPR011993">
    <property type="entry name" value="PH-like_dom_sf"/>
</dbReference>
<feature type="domain" description="SH3" evidence="7">
    <location>
        <begin position="756"/>
        <end position="816"/>
    </location>
</feature>
<proteinExistence type="predicted"/>
<dbReference type="Pfam" id="PF22697">
    <property type="entry name" value="SOS1_NGEF_PH"/>
    <property type="match status" value="1"/>
</dbReference>
<dbReference type="GO" id="GO:0035556">
    <property type="term" value="P:intracellular signal transduction"/>
    <property type="evidence" value="ECO:0007669"/>
    <property type="project" value="InterPro"/>
</dbReference>
<keyword evidence="4" id="KW-0677">Repeat</keyword>
<feature type="domain" description="SH3" evidence="7">
    <location>
        <begin position="531"/>
        <end position="597"/>
    </location>
</feature>
<feature type="domain" description="Calponin-homology (CH)" evidence="10">
    <location>
        <begin position="1"/>
        <end position="125"/>
    </location>
</feature>
<evidence type="ECO:0000259" key="9">
    <source>
        <dbReference type="PROSITE" id="PS50010"/>
    </source>
</evidence>
<dbReference type="Gene3D" id="2.30.30.40">
    <property type="entry name" value="SH3 Domains"/>
    <property type="match status" value="2"/>
</dbReference>
<dbReference type="Pfam" id="PF00018">
    <property type="entry name" value="SH3_1"/>
    <property type="match status" value="1"/>
</dbReference>
<dbReference type="Proteomes" id="UP000694701">
    <property type="component" value="Unplaced"/>
</dbReference>
<dbReference type="CDD" id="cd00160">
    <property type="entry name" value="RhoGEF"/>
    <property type="match status" value="1"/>
</dbReference>
<dbReference type="FunFam" id="3.30.60.20:FF:000015">
    <property type="entry name" value="Vav guanine nucleotide exchange factor 1"/>
    <property type="match status" value="1"/>
</dbReference>
<dbReference type="PANTHER" id="PTHR45818">
    <property type="entry name" value="PROTEIN VAV"/>
    <property type="match status" value="1"/>
</dbReference>
<dbReference type="Gene3D" id="2.30.29.30">
    <property type="entry name" value="Pleckstrin-homology domain (PH domain)/Phosphotyrosine-binding domain (PTB)"/>
    <property type="match status" value="1"/>
</dbReference>
<dbReference type="SMART" id="SM00326">
    <property type="entry name" value="SH3"/>
    <property type="match status" value="2"/>
</dbReference>
<dbReference type="GO" id="GO:0005737">
    <property type="term" value="C:cytoplasm"/>
    <property type="evidence" value="ECO:0007669"/>
    <property type="project" value="TreeGrafter"/>
</dbReference>
<accession>A0A8C2Q5C7</accession>
<dbReference type="InterPro" id="IPR036028">
    <property type="entry name" value="SH3-like_dom_sf"/>
</dbReference>
<dbReference type="Ensembl" id="ENSCCRT00020116672.1">
    <property type="protein sequence ID" value="ENSCCRP00020106800.1"/>
    <property type="gene ID" value="ENSCCRG00020048215.1"/>
</dbReference>
<dbReference type="InterPro" id="IPR002219">
    <property type="entry name" value="PKC_DAG/PE"/>
</dbReference>
<feature type="domain" description="DH" evidence="9">
    <location>
        <begin position="149"/>
        <end position="328"/>
    </location>
</feature>
<dbReference type="InterPro" id="IPR000219">
    <property type="entry name" value="DH_dom"/>
</dbReference>
<dbReference type="AlphaFoldDB" id="A0A8C2Q5C7"/>
<dbReference type="FunFam" id="1.20.900.10:FF:000009">
    <property type="entry name" value="Vav guanine nucleotide exchange factor 1"/>
    <property type="match status" value="1"/>
</dbReference>
<keyword evidence="5" id="KW-0449">Lipoprotein</keyword>
<dbReference type="SMART" id="SM00233">
    <property type="entry name" value="PH"/>
    <property type="match status" value="1"/>
</dbReference>
<dbReference type="PROSITE" id="PS50003">
    <property type="entry name" value="PH_DOMAIN"/>
    <property type="match status" value="1"/>
</dbReference>
<keyword evidence="1 6" id="KW-0728">SH3 domain</keyword>
<dbReference type="Gene3D" id="3.30.505.10">
    <property type="entry name" value="SH2 domain"/>
    <property type="match status" value="1"/>
</dbReference>
<reference evidence="12" key="1">
    <citation type="submission" date="2025-08" db="UniProtKB">
        <authorList>
            <consortium name="Ensembl"/>
        </authorList>
    </citation>
    <scope>IDENTIFICATION</scope>
</reference>
<name>A0A8C2Q5C7_CYPCA</name>
<evidence type="ECO:0000313" key="12">
    <source>
        <dbReference type="Ensembl" id="ENSCCRP00020106800.1"/>
    </source>
</evidence>
<dbReference type="PANTHER" id="PTHR45818:SF1">
    <property type="entry name" value="GUANINE NUCLEOTIDE EXCHANGE FACTOR VAV3"/>
    <property type="match status" value="1"/>
</dbReference>
<evidence type="ECO:0000259" key="10">
    <source>
        <dbReference type="PROSITE" id="PS50021"/>
    </source>
</evidence>
<protein>
    <submittedName>
        <fullName evidence="12">Vav guanine nucleotide exchange factor 3</fullName>
    </submittedName>
</protein>
<dbReference type="GO" id="GO:0005085">
    <property type="term" value="F:guanyl-nucleotide exchange factor activity"/>
    <property type="evidence" value="ECO:0007669"/>
    <property type="project" value="UniProtKB-KW"/>
</dbReference>
<dbReference type="Pfam" id="PF11971">
    <property type="entry name" value="CAMSAP_CH"/>
    <property type="match status" value="1"/>
</dbReference>
<organism evidence="12 13">
    <name type="scientific">Cyprinus carpio</name>
    <name type="common">Common carp</name>
    <dbReference type="NCBI Taxonomy" id="7962"/>
    <lineage>
        <taxon>Eukaryota</taxon>
        <taxon>Metazoa</taxon>
        <taxon>Chordata</taxon>
        <taxon>Craniata</taxon>
        <taxon>Vertebrata</taxon>
        <taxon>Euteleostomi</taxon>
        <taxon>Actinopterygii</taxon>
        <taxon>Neopterygii</taxon>
        <taxon>Teleostei</taxon>
        <taxon>Ostariophysi</taxon>
        <taxon>Cypriniformes</taxon>
        <taxon>Cyprinidae</taxon>
        <taxon>Cyprininae</taxon>
        <taxon>Cyprinus</taxon>
    </lineage>
</organism>
<dbReference type="FunFam" id="2.30.29.30:FF:000050">
    <property type="entry name" value="Vav guanine nucleotide exchange factor 2"/>
    <property type="match status" value="1"/>
</dbReference>
<dbReference type="SUPFAM" id="SSF50044">
    <property type="entry name" value="SH3-domain"/>
    <property type="match status" value="2"/>
</dbReference>
<dbReference type="SUPFAM" id="SSF55550">
    <property type="entry name" value="SH2 domain"/>
    <property type="match status" value="1"/>
</dbReference>
<feature type="domain" description="PH" evidence="8">
    <location>
        <begin position="362"/>
        <end position="459"/>
    </location>
</feature>
<evidence type="ECO:0000256" key="1">
    <source>
        <dbReference type="ARBA" id="ARBA00022443"/>
    </source>
</evidence>
<dbReference type="CDD" id="cd01223">
    <property type="entry name" value="PH_Vav"/>
    <property type="match status" value="1"/>
</dbReference>
<dbReference type="Pfam" id="PF00621">
    <property type="entry name" value="RhoGEF"/>
    <property type="match status" value="1"/>
</dbReference>
<evidence type="ECO:0000256" key="5">
    <source>
        <dbReference type="ARBA" id="ARBA00023288"/>
    </source>
</evidence>
<dbReference type="SMART" id="SM00325">
    <property type="entry name" value="RhoGEF"/>
    <property type="match status" value="1"/>
</dbReference>
<feature type="domain" description="Phorbol-ester/DAG-type" evidence="11">
    <location>
        <begin position="470"/>
        <end position="520"/>
    </location>
</feature>
<dbReference type="Gene3D" id="1.20.900.10">
    <property type="entry name" value="Dbl homology (DH) domain"/>
    <property type="match status" value="1"/>
</dbReference>
<dbReference type="PROSITE" id="PS00741">
    <property type="entry name" value="DH_1"/>
    <property type="match status" value="1"/>
</dbReference>
<dbReference type="InterPro" id="IPR001331">
    <property type="entry name" value="GDS_CDC24_CS"/>
</dbReference>
<dbReference type="PROSITE" id="PS50081">
    <property type="entry name" value="ZF_DAG_PE_2"/>
    <property type="match status" value="1"/>
</dbReference>
<dbReference type="InterPro" id="IPR022613">
    <property type="entry name" value="CH_CAMSAP_2"/>
</dbReference>
<dbReference type="InterPro" id="IPR001849">
    <property type="entry name" value="PH_domain"/>
</dbReference>
<dbReference type="Gene3D" id="1.10.418.10">
    <property type="entry name" value="Calponin-like domain"/>
    <property type="match status" value="1"/>
</dbReference>
<dbReference type="InterPro" id="IPR035899">
    <property type="entry name" value="DBL_dom_sf"/>
</dbReference>
<dbReference type="Pfam" id="PF00130">
    <property type="entry name" value="C1_1"/>
    <property type="match status" value="1"/>
</dbReference>